<proteinExistence type="predicted"/>
<name>A0A4S8KK26_DENBC</name>
<accession>A0A4S8KK26</accession>
<dbReference type="AlphaFoldDB" id="A0A4S8KK26"/>
<protein>
    <submittedName>
        <fullName evidence="2">Uncharacterized protein</fullName>
    </submittedName>
</protein>
<dbReference type="Proteomes" id="UP000297245">
    <property type="component" value="Unassembled WGS sequence"/>
</dbReference>
<gene>
    <name evidence="2" type="ORF">K435DRAFT_880049</name>
</gene>
<evidence type="ECO:0000313" key="2">
    <source>
        <dbReference type="EMBL" id="THU75864.1"/>
    </source>
</evidence>
<dbReference type="EMBL" id="ML181431">
    <property type="protein sequence ID" value="THU75864.1"/>
    <property type="molecule type" value="Genomic_DNA"/>
</dbReference>
<sequence>MSLVVYSNTVVYPLEFLNTVDRGVDDKPQCKKTSKKDKKNKQGNDDTWTCSFYGLGLVRQRFNSRLTWQCDSPQFLFVHIHYSSGLVQVNLSALSSPCETVFQMRQHPANCFGDAR</sequence>
<feature type="region of interest" description="Disordered" evidence="1">
    <location>
        <begin position="23"/>
        <end position="47"/>
    </location>
</feature>
<evidence type="ECO:0000313" key="3">
    <source>
        <dbReference type="Proteomes" id="UP000297245"/>
    </source>
</evidence>
<evidence type="ECO:0000256" key="1">
    <source>
        <dbReference type="SAM" id="MobiDB-lite"/>
    </source>
</evidence>
<organism evidence="2 3">
    <name type="scientific">Dendrothele bispora (strain CBS 962.96)</name>
    <dbReference type="NCBI Taxonomy" id="1314807"/>
    <lineage>
        <taxon>Eukaryota</taxon>
        <taxon>Fungi</taxon>
        <taxon>Dikarya</taxon>
        <taxon>Basidiomycota</taxon>
        <taxon>Agaricomycotina</taxon>
        <taxon>Agaricomycetes</taxon>
        <taxon>Agaricomycetidae</taxon>
        <taxon>Agaricales</taxon>
        <taxon>Agaricales incertae sedis</taxon>
        <taxon>Dendrothele</taxon>
    </lineage>
</organism>
<feature type="compositionally biased region" description="Basic residues" evidence="1">
    <location>
        <begin position="30"/>
        <end position="41"/>
    </location>
</feature>
<keyword evidence="3" id="KW-1185">Reference proteome</keyword>
<reference evidence="2 3" key="1">
    <citation type="journal article" date="2019" name="Nat. Ecol. Evol.">
        <title>Megaphylogeny resolves global patterns of mushroom evolution.</title>
        <authorList>
            <person name="Varga T."/>
            <person name="Krizsan K."/>
            <person name="Foldi C."/>
            <person name="Dima B."/>
            <person name="Sanchez-Garcia M."/>
            <person name="Sanchez-Ramirez S."/>
            <person name="Szollosi G.J."/>
            <person name="Szarkandi J.G."/>
            <person name="Papp V."/>
            <person name="Albert L."/>
            <person name="Andreopoulos W."/>
            <person name="Angelini C."/>
            <person name="Antonin V."/>
            <person name="Barry K.W."/>
            <person name="Bougher N.L."/>
            <person name="Buchanan P."/>
            <person name="Buyck B."/>
            <person name="Bense V."/>
            <person name="Catcheside P."/>
            <person name="Chovatia M."/>
            <person name="Cooper J."/>
            <person name="Damon W."/>
            <person name="Desjardin D."/>
            <person name="Finy P."/>
            <person name="Geml J."/>
            <person name="Haridas S."/>
            <person name="Hughes K."/>
            <person name="Justo A."/>
            <person name="Karasinski D."/>
            <person name="Kautmanova I."/>
            <person name="Kiss B."/>
            <person name="Kocsube S."/>
            <person name="Kotiranta H."/>
            <person name="LaButti K.M."/>
            <person name="Lechner B.E."/>
            <person name="Liimatainen K."/>
            <person name="Lipzen A."/>
            <person name="Lukacs Z."/>
            <person name="Mihaltcheva S."/>
            <person name="Morgado L.N."/>
            <person name="Niskanen T."/>
            <person name="Noordeloos M.E."/>
            <person name="Ohm R.A."/>
            <person name="Ortiz-Santana B."/>
            <person name="Ovrebo C."/>
            <person name="Racz N."/>
            <person name="Riley R."/>
            <person name="Savchenko A."/>
            <person name="Shiryaev A."/>
            <person name="Soop K."/>
            <person name="Spirin V."/>
            <person name="Szebenyi C."/>
            <person name="Tomsovsky M."/>
            <person name="Tulloss R.E."/>
            <person name="Uehling J."/>
            <person name="Grigoriev I.V."/>
            <person name="Vagvolgyi C."/>
            <person name="Papp T."/>
            <person name="Martin F.M."/>
            <person name="Miettinen O."/>
            <person name="Hibbett D.S."/>
            <person name="Nagy L.G."/>
        </authorList>
    </citation>
    <scope>NUCLEOTIDE SEQUENCE [LARGE SCALE GENOMIC DNA]</scope>
    <source>
        <strain evidence="2 3">CBS 962.96</strain>
    </source>
</reference>